<evidence type="ECO:0000256" key="5">
    <source>
        <dbReference type="ARBA" id="ARBA00023315"/>
    </source>
</evidence>
<keyword evidence="6" id="KW-0961">Cell wall biogenesis/degradation</keyword>
<dbReference type="GO" id="GO:0016755">
    <property type="term" value="F:aminoacyltransferase activity"/>
    <property type="evidence" value="ECO:0007669"/>
    <property type="project" value="InterPro"/>
</dbReference>
<organism evidence="8 9">
    <name type="scientific">Micavibrio aeruginosavorus</name>
    <dbReference type="NCBI Taxonomy" id="349221"/>
    <lineage>
        <taxon>Bacteria</taxon>
        <taxon>Pseudomonadati</taxon>
        <taxon>Bdellovibrionota</taxon>
        <taxon>Bdellovibrionia</taxon>
        <taxon>Bdellovibrionales</taxon>
        <taxon>Pseudobdellovibrionaceae</taxon>
        <taxon>Micavibrio</taxon>
    </lineage>
</organism>
<dbReference type="PANTHER" id="PTHR36174:SF1">
    <property type="entry name" value="LIPID II:GLYCINE GLYCYLTRANSFERASE"/>
    <property type="match status" value="1"/>
</dbReference>
<dbReference type="GO" id="GO:0009252">
    <property type="term" value="P:peptidoglycan biosynthetic process"/>
    <property type="evidence" value="ECO:0007669"/>
    <property type="project" value="UniProtKB-KW"/>
</dbReference>
<dbReference type="Gene3D" id="3.40.630.30">
    <property type="match status" value="1"/>
</dbReference>
<evidence type="ECO:0000313" key="9">
    <source>
        <dbReference type="Proteomes" id="UP000249417"/>
    </source>
</evidence>
<comment type="caution">
    <text evidence="8">The sequence shown here is derived from an EMBL/GenBank/DDBJ whole genome shotgun (WGS) entry which is preliminary data.</text>
</comment>
<gene>
    <name evidence="8" type="ORF">DI551_00450</name>
</gene>
<accession>A0A2W5N6P0</accession>
<evidence type="ECO:0000256" key="2">
    <source>
        <dbReference type="ARBA" id="ARBA00022679"/>
    </source>
</evidence>
<feature type="domain" description="BioF2-like acetyltransferase" evidence="7">
    <location>
        <begin position="161"/>
        <end position="293"/>
    </location>
</feature>
<dbReference type="InterPro" id="IPR038740">
    <property type="entry name" value="BioF2-like_GNAT_dom"/>
</dbReference>
<dbReference type="Proteomes" id="UP000249417">
    <property type="component" value="Unassembled WGS sequence"/>
</dbReference>
<keyword evidence="5" id="KW-0012">Acyltransferase</keyword>
<proteinExistence type="inferred from homology"/>
<evidence type="ECO:0000259" key="7">
    <source>
        <dbReference type="Pfam" id="PF13480"/>
    </source>
</evidence>
<dbReference type="PANTHER" id="PTHR36174">
    <property type="entry name" value="LIPID II:GLYCINE GLYCYLTRANSFERASE"/>
    <property type="match status" value="1"/>
</dbReference>
<dbReference type="Pfam" id="PF13480">
    <property type="entry name" value="Acetyltransf_6"/>
    <property type="match status" value="1"/>
</dbReference>
<reference evidence="8 9" key="1">
    <citation type="submission" date="2017-08" db="EMBL/GenBank/DDBJ databases">
        <title>Infants hospitalized years apart are colonized by the same room-sourced microbial strains.</title>
        <authorList>
            <person name="Brooks B."/>
            <person name="Olm M.R."/>
            <person name="Firek B.A."/>
            <person name="Baker R."/>
            <person name="Thomas B.C."/>
            <person name="Morowitz M.J."/>
            <person name="Banfield J.F."/>
        </authorList>
    </citation>
    <scope>NUCLEOTIDE SEQUENCE [LARGE SCALE GENOMIC DNA]</scope>
    <source>
        <strain evidence="8">S2_005_002_R2_29</strain>
    </source>
</reference>
<dbReference type="EMBL" id="QFQB01000001">
    <property type="protein sequence ID" value="PZQ49156.1"/>
    <property type="molecule type" value="Genomic_DNA"/>
</dbReference>
<dbReference type="InterPro" id="IPR003447">
    <property type="entry name" value="FEMABX"/>
</dbReference>
<evidence type="ECO:0000313" key="8">
    <source>
        <dbReference type="EMBL" id="PZQ49156.1"/>
    </source>
</evidence>
<dbReference type="InterPro" id="IPR016181">
    <property type="entry name" value="Acyl_CoA_acyltransferase"/>
</dbReference>
<dbReference type="AlphaFoldDB" id="A0A2W5N6P0"/>
<evidence type="ECO:0000256" key="6">
    <source>
        <dbReference type="ARBA" id="ARBA00023316"/>
    </source>
</evidence>
<dbReference type="GO" id="GO:0008360">
    <property type="term" value="P:regulation of cell shape"/>
    <property type="evidence" value="ECO:0007669"/>
    <property type="project" value="UniProtKB-KW"/>
</dbReference>
<keyword evidence="3" id="KW-0133">Cell shape</keyword>
<dbReference type="InterPro" id="IPR050644">
    <property type="entry name" value="PG_Glycine_Bridge_Synth"/>
</dbReference>
<keyword evidence="4" id="KW-0573">Peptidoglycan synthesis</keyword>
<evidence type="ECO:0000256" key="1">
    <source>
        <dbReference type="ARBA" id="ARBA00009943"/>
    </source>
</evidence>
<comment type="similarity">
    <text evidence="1">Belongs to the FemABX family.</text>
</comment>
<evidence type="ECO:0000256" key="3">
    <source>
        <dbReference type="ARBA" id="ARBA00022960"/>
    </source>
</evidence>
<protein>
    <submittedName>
        <fullName evidence="8">GNAT family N-acetyltransferase</fullName>
    </submittedName>
</protein>
<name>A0A2W5N6P0_9BACT</name>
<dbReference type="SUPFAM" id="SSF55729">
    <property type="entry name" value="Acyl-CoA N-acyltransferases (Nat)"/>
    <property type="match status" value="1"/>
</dbReference>
<dbReference type="GO" id="GO:0071555">
    <property type="term" value="P:cell wall organization"/>
    <property type="evidence" value="ECO:0007669"/>
    <property type="project" value="UniProtKB-KW"/>
</dbReference>
<keyword evidence="2 8" id="KW-0808">Transferase</keyword>
<dbReference type="PROSITE" id="PS51191">
    <property type="entry name" value="FEMABX"/>
    <property type="match status" value="1"/>
</dbReference>
<evidence type="ECO:0000256" key="4">
    <source>
        <dbReference type="ARBA" id="ARBA00022984"/>
    </source>
</evidence>
<sequence>MRTAMKCAIKWNTLSIDEWEKKFSKLPYSNILQSYTYAQIHCPLQKQKARWGVIEIDGTEAGLVQIFEAGILWNAIHALCLDRGALWFEGFGNAMHQRLFFDEINKQFPQRFGRKRRVLPEMEYGLVAERMAAQTGLSLQGSGYQTIWVDLTSDTEILRANMKSNWRNKLSKAERADLTLEWDGSVANLPWLCGIYATDKALRDYGGPSPEFLRQYAAALAAKGNLLVGRAVKEGEAIAFVLFVRHGRSATYLVGWSSQEGRENAAHHLLLWKGLCMLKEIGIKELDLGGINDDGAQGIKTFKEGLGGRAVRYVGRYG</sequence>